<accession>A0A392USP6</accession>
<dbReference type="AlphaFoldDB" id="A0A392USP6"/>
<sequence>DGFLGGFGVKPPLCSQEQSILAQRASQLAWSLSVAGARNFQIPAHVLSLPLAQRARQDNIFCFGILMALRASMGL</sequence>
<dbReference type="Proteomes" id="UP000265520">
    <property type="component" value="Unassembled WGS sequence"/>
</dbReference>
<organism evidence="1 2">
    <name type="scientific">Trifolium medium</name>
    <dbReference type="NCBI Taxonomy" id="97028"/>
    <lineage>
        <taxon>Eukaryota</taxon>
        <taxon>Viridiplantae</taxon>
        <taxon>Streptophyta</taxon>
        <taxon>Embryophyta</taxon>
        <taxon>Tracheophyta</taxon>
        <taxon>Spermatophyta</taxon>
        <taxon>Magnoliopsida</taxon>
        <taxon>eudicotyledons</taxon>
        <taxon>Gunneridae</taxon>
        <taxon>Pentapetalae</taxon>
        <taxon>rosids</taxon>
        <taxon>fabids</taxon>
        <taxon>Fabales</taxon>
        <taxon>Fabaceae</taxon>
        <taxon>Papilionoideae</taxon>
        <taxon>50 kb inversion clade</taxon>
        <taxon>NPAAA clade</taxon>
        <taxon>Hologalegina</taxon>
        <taxon>IRL clade</taxon>
        <taxon>Trifolieae</taxon>
        <taxon>Trifolium</taxon>
    </lineage>
</organism>
<dbReference type="EMBL" id="LXQA010880972">
    <property type="protein sequence ID" value="MCI75360.1"/>
    <property type="molecule type" value="Genomic_DNA"/>
</dbReference>
<protein>
    <submittedName>
        <fullName evidence="1">Uncharacterized protein</fullName>
    </submittedName>
</protein>
<name>A0A392USP6_9FABA</name>
<proteinExistence type="predicted"/>
<feature type="non-terminal residue" evidence="1">
    <location>
        <position position="1"/>
    </location>
</feature>
<reference evidence="1 2" key="1">
    <citation type="journal article" date="2018" name="Front. Plant Sci.">
        <title>Red Clover (Trifolium pratense) and Zigzag Clover (T. medium) - A Picture of Genomic Similarities and Differences.</title>
        <authorList>
            <person name="Dluhosova J."/>
            <person name="Istvanek J."/>
            <person name="Nedelnik J."/>
            <person name="Repkova J."/>
        </authorList>
    </citation>
    <scope>NUCLEOTIDE SEQUENCE [LARGE SCALE GENOMIC DNA]</scope>
    <source>
        <strain evidence="2">cv. 10/8</strain>
        <tissue evidence="1">Leaf</tissue>
    </source>
</reference>
<comment type="caution">
    <text evidence="1">The sequence shown here is derived from an EMBL/GenBank/DDBJ whole genome shotgun (WGS) entry which is preliminary data.</text>
</comment>
<evidence type="ECO:0000313" key="1">
    <source>
        <dbReference type="EMBL" id="MCI75360.1"/>
    </source>
</evidence>
<evidence type="ECO:0000313" key="2">
    <source>
        <dbReference type="Proteomes" id="UP000265520"/>
    </source>
</evidence>
<keyword evidence="2" id="KW-1185">Reference proteome</keyword>